<reference evidence="1 2" key="1">
    <citation type="submission" date="2023-02" db="EMBL/GenBank/DDBJ databases">
        <title>Study of novel species of the Microbacterium genus.</title>
        <authorList>
            <person name="Arroyo-Herrera I."/>
            <person name="Roman-Ponce B."/>
            <person name="Vasquez-Murrieta M.S."/>
        </authorList>
    </citation>
    <scope>NUCLEOTIDE SEQUENCE [LARGE SCALE GENOMIC DNA]</scope>
    <source>
        <strain evidence="1 2">NE1TT3</strain>
    </source>
</reference>
<dbReference type="EMBL" id="JAQZCI010000004">
    <property type="protein sequence ID" value="MDD7963301.1"/>
    <property type="molecule type" value="Genomic_DNA"/>
</dbReference>
<name>A0ABT5SMD2_9MICO</name>
<proteinExistence type="predicted"/>
<organism evidence="1 2">
    <name type="scientific">Microbacterium thalli</name>
    <dbReference type="NCBI Taxonomy" id="3027921"/>
    <lineage>
        <taxon>Bacteria</taxon>
        <taxon>Bacillati</taxon>
        <taxon>Actinomycetota</taxon>
        <taxon>Actinomycetes</taxon>
        <taxon>Micrococcales</taxon>
        <taxon>Microbacteriaceae</taxon>
        <taxon>Microbacterium</taxon>
    </lineage>
</organism>
<comment type="caution">
    <text evidence="1">The sequence shown here is derived from an EMBL/GenBank/DDBJ whole genome shotgun (WGS) entry which is preliminary data.</text>
</comment>
<protein>
    <submittedName>
        <fullName evidence="1">Uncharacterized protein</fullName>
    </submittedName>
</protein>
<evidence type="ECO:0000313" key="2">
    <source>
        <dbReference type="Proteomes" id="UP001218170"/>
    </source>
</evidence>
<dbReference type="RefSeq" id="WP_274264879.1">
    <property type="nucleotide sequence ID" value="NZ_JAQZCI010000004.1"/>
</dbReference>
<accession>A0ABT5SMD2</accession>
<dbReference type="Proteomes" id="UP001218170">
    <property type="component" value="Unassembled WGS sequence"/>
</dbReference>
<gene>
    <name evidence="1" type="ORF">PUW80_13170</name>
</gene>
<sequence length="43" mass="4539">MSDGVWHDCPACGCLVTDEEQHARFHSTIDALTAAQPAGQDGP</sequence>
<keyword evidence="2" id="KW-1185">Reference proteome</keyword>
<evidence type="ECO:0000313" key="1">
    <source>
        <dbReference type="EMBL" id="MDD7963301.1"/>
    </source>
</evidence>